<dbReference type="Pfam" id="PF07602">
    <property type="entry name" value="DUF1565"/>
    <property type="match status" value="1"/>
</dbReference>
<dbReference type="Pfam" id="PF21258">
    <property type="entry name" value="Glyco_hydro_120_ins"/>
    <property type="match status" value="1"/>
</dbReference>
<name>C6LAZ3_9FIRM</name>
<dbReference type="AlphaFoldDB" id="C6LAZ3"/>
<dbReference type="InterPro" id="IPR049169">
    <property type="entry name" value="Glyco_hydro_120_ins"/>
</dbReference>
<evidence type="ECO:0000259" key="4">
    <source>
        <dbReference type="Pfam" id="PF07602"/>
    </source>
</evidence>
<dbReference type="SUPFAM" id="SSF51126">
    <property type="entry name" value="Pectin lyase-like"/>
    <property type="match status" value="1"/>
</dbReference>
<keyword evidence="8" id="KW-1185">Reference proteome</keyword>
<evidence type="ECO:0000256" key="3">
    <source>
        <dbReference type="ARBA" id="ARBA00022729"/>
    </source>
</evidence>
<evidence type="ECO:0000313" key="8">
    <source>
        <dbReference type="Proteomes" id="UP000005561"/>
    </source>
</evidence>
<evidence type="ECO:0000256" key="2">
    <source>
        <dbReference type="ARBA" id="ARBA00022525"/>
    </source>
</evidence>
<dbReference type="PANTHER" id="PTHR40088">
    <property type="entry name" value="PECTATE LYASE (EUROFUNG)"/>
    <property type="match status" value="1"/>
</dbReference>
<dbReference type="InterPro" id="IPR012334">
    <property type="entry name" value="Pectin_lyas_fold"/>
</dbReference>
<evidence type="ECO:0000256" key="1">
    <source>
        <dbReference type="ARBA" id="ARBA00004613"/>
    </source>
</evidence>
<dbReference type="Proteomes" id="UP000005561">
    <property type="component" value="Unassembled WGS sequence"/>
</dbReference>
<evidence type="ECO:0008006" key="9">
    <source>
        <dbReference type="Google" id="ProtNLM"/>
    </source>
</evidence>
<comment type="subcellular location">
    <subcellularLocation>
        <location evidence="1">Secreted</location>
    </subcellularLocation>
</comment>
<accession>C6LAZ3</accession>
<dbReference type="Gene3D" id="2.160.20.10">
    <property type="entry name" value="Single-stranded right-handed beta-helix, Pectin lyase-like"/>
    <property type="match status" value="1"/>
</dbReference>
<evidence type="ECO:0000259" key="6">
    <source>
        <dbReference type="Pfam" id="PF21258"/>
    </source>
</evidence>
<dbReference type="InterPro" id="IPR013780">
    <property type="entry name" value="Glyco_hydro_b"/>
</dbReference>
<dbReference type="STRING" id="168384.SAMN05660368_01272"/>
<dbReference type="InterPro" id="IPR011050">
    <property type="entry name" value="Pectin_lyase_fold/virulence"/>
</dbReference>
<feature type="domain" description="Glycoside hydrolase 120 insertion" evidence="6">
    <location>
        <begin position="145"/>
        <end position="254"/>
    </location>
</feature>
<dbReference type="GO" id="GO:0016837">
    <property type="term" value="F:carbon-oxygen lyase activity, acting on polysaccharides"/>
    <property type="evidence" value="ECO:0007669"/>
    <property type="project" value="TreeGrafter"/>
</dbReference>
<dbReference type="EMBL" id="ACCL02000003">
    <property type="protein sequence ID" value="EET62123.1"/>
    <property type="molecule type" value="Genomic_DNA"/>
</dbReference>
<proteinExistence type="predicted"/>
<dbReference type="InterPro" id="IPR011459">
    <property type="entry name" value="DUF1565"/>
</dbReference>
<reference evidence="7" key="1">
    <citation type="submission" date="2009-07" db="EMBL/GenBank/DDBJ databases">
        <authorList>
            <person name="Weinstock G."/>
            <person name="Sodergren E."/>
            <person name="Clifton S."/>
            <person name="Fulton L."/>
            <person name="Fulton B."/>
            <person name="Courtney L."/>
            <person name="Fronick C."/>
            <person name="Harrison M."/>
            <person name="Strong C."/>
            <person name="Farmer C."/>
            <person name="Delahaunty K."/>
            <person name="Markovic C."/>
            <person name="Hall O."/>
            <person name="Minx P."/>
            <person name="Tomlinson C."/>
            <person name="Mitreva M."/>
            <person name="Nelson J."/>
            <person name="Hou S."/>
            <person name="Wollam A."/>
            <person name="Pepin K.H."/>
            <person name="Johnson M."/>
            <person name="Bhonagiri V."/>
            <person name="Nash W.E."/>
            <person name="Warren W."/>
            <person name="Chinwalla A."/>
            <person name="Mardis E.R."/>
            <person name="Wilson R.K."/>
        </authorList>
    </citation>
    <scope>NUCLEOTIDE SEQUENCE [LARGE SCALE GENOMIC DNA]</scope>
    <source>
        <strain evidence="7">DSM 14469</strain>
    </source>
</reference>
<evidence type="ECO:0000259" key="5">
    <source>
        <dbReference type="Pfam" id="PF13229"/>
    </source>
</evidence>
<evidence type="ECO:0000313" key="7">
    <source>
        <dbReference type="EMBL" id="EET62123.1"/>
    </source>
</evidence>
<keyword evidence="3" id="KW-0732">Signal</keyword>
<dbReference type="Pfam" id="PF13229">
    <property type="entry name" value="Beta_helix"/>
    <property type="match status" value="1"/>
</dbReference>
<dbReference type="GO" id="GO:0005576">
    <property type="term" value="C:extracellular region"/>
    <property type="evidence" value="ECO:0007669"/>
    <property type="project" value="UniProtKB-SubCell"/>
</dbReference>
<sequence>MLLFVKRIHDGLLFFGQQYLAKNIAVLTIIIRSAMLRCKYKKEDAGCFRRRQPDGAPVIKRKGGITDMKYYVSATAARNGDGSKEKPFQTITQAAKLAVAGDEVIVAPGVYREYVNPVNAGTEEAPIVYRSEEIGKAVITGAEEVKDWANYEGDVWTARIPNGIFGSYNPYTVLVKGDWYNTDIKPVHTGEVYLNGKAMYEAVTLDKVLHPAVDNSSWDPEGTVYTWYTEQDGDTTVIYANFQGADPTRENVEINVRRNCFYPDKTGVNYITLSGFVVKQAATQWAPPTAYQEGMVGPHWSKGWIIEDCEISDSRCSGISLGKYLQPNNENKWTTKYYKDGTQTERDAICQAQIEGWTKENIGHHIVRRCNIHDCGQTGIVGHLGGVFSIIEDNHIHHINNKQDLAGAEIGGIKMHAAIDVIYRRNHIHHCTRGLWLDWQAQGTRVTQNLFHDNVPPKGTKITNSLSLAEDIFIEVSHGPTLVDNNLLLSNCSCRISTQGTAMVHNLIAGSFTWVGDGTDNGAGVLPSNRYTPYHVPHRTEVAGFMTILHGDARFYNNIFVQQPVREDLLAYVKSTGEEKQFNFVCGTKPYDGYPTEEAYRAQFTPQSIVAHGHKDFYYDHMPVYTGGNVYFNGAQPCDTEENYREDREHTVSWKLTEEDGKVMLETNLYELLPEFETPFVSTEVLGEAFEPEQKFENPDGTPIFFDSDYNGAHRRLHPLAGPFESRKNVQQVF</sequence>
<keyword evidence="2" id="KW-0964">Secreted</keyword>
<dbReference type="InterPro" id="IPR039448">
    <property type="entry name" value="Beta_helix"/>
</dbReference>
<dbReference type="InterPro" id="IPR052052">
    <property type="entry name" value="Polysaccharide_Lyase_9"/>
</dbReference>
<dbReference type="Gene3D" id="2.60.40.1180">
    <property type="entry name" value="Golgi alpha-mannosidase II"/>
    <property type="match status" value="1"/>
</dbReference>
<dbReference type="eggNOG" id="COG1653">
    <property type="taxonomic scope" value="Bacteria"/>
</dbReference>
<gene>
    <name evidence="7" type="ORF">BRYFOR_05787</name>
</gene>
<dbReference type="PANTHER" id="PTHR40088:SF2">
    <property type="entry name" value="SECRETED SUGAR HYDROLASE"/>
    <property type="match status" value="1"/>
</dbReference>
<protein>
    <recommendedName>
        <fullName evidence="9">Right handed beta helix domain-containing protein</fullName>
    </recommendedName>
</protein>
<feature type="domain" description="DUF1565" evidence="4">
    <location>
        <begin position="80"/>
        <end position="113"/>
    </location>
</feature>
<feature type="domain" description="Right handed beta helix" evidence="5">
    <location>
        <begin position="364"/>
        <end position="492"/>
    </location>
</feature>
<organism evidence="7 8">
    <name type="scientific">Marvinbryantia formatexigens DSM 14469</name>
    <dbReference type="NCBI Taxonomy" id="478749"/>
    <lineage>
        <taxon>Bacteria</taxon>
        <taxon>Bacillati</taxon>
        <taxon>Bacillota</taxon>
        <taxon>Clostridia</taxon>
        <taxon>Lachnospirales</taxon>
        <taxon>Lachnospiraceae</taxon>
        <taxon>Marvinbryantia</taxon>
    </lineage>
</organism>
<comment type="caution">
    <text evidence="7">The sequence shown here is derived from an EMBL/GenBank/DDBJ whole genome shotgun (WGS) entry which is preliminary data.</text>
</comment>